<dbReference type="InterPro" id="IPR017186">
    <property type="entry name" value="Lipase_autotranspt_EstA"/>
</dbReference>
<evidence type="ECO:0000256" key="1">
    <source>
        <dbReference type="ARBA" id="ARBA00008668"/>
    </source>
</evidence>
<dbReference type="GO" id="GO:0016788">
    <property type="term" value="F:hydrolase activity, acting on ester bonds"/>
    <property type="evidence" value="ECO:0007669"/>
    <property type="project" value="InterPro"/>
</dbReference>
<comment type="similarity">
    <text evidence="1">Belongs to the 'GDSL' lipolytic enzyme family.</text>
</comment>
<feature type="active site" description="Nucleophile" evidence="4">
    <location>
        <position position="29"/>
    </location>
</feature>
<name>A0A1T0BAX2_9PAST</name>
<dbReference type="PANTHER" id="PTHR45648">
    <property type="entry name" value="GDSL LIPASE/ACYLHYDROLASE FAMILY PROTEIN (AFU_ORTHOLOGUE AFUA_4G14700)"/>
    <property type="match status" value="1"/>
</dbReference>
<evidence type="ECO:0000313" key="8">
    <source>
        <dbReference type="Proteomes" id="UP000190023"/>
    </source>
</evidence>
<keyword evidence="3" id="KW-0378">Hydrolase</keyword>
<dbReference type="InterPro" id="IPR036514">
    <property type="entry name" value="SGNH_hydro_sf"/>
</dbReference>
<dbReference type="SUPFAM" id="SSF52266">
    <property type="entry name" value="SGNH hydrolase"/>
    <property type="match status" value="1"/>
</dbReference>
<dbReference type="InterPro" id="IPR051058">
    <property type="entry name" value="GDSL_Est/Lipase"/>
</dbReference>
<keyword evidence="8" id="KW-1185">Reference proteome</keyword>
<evidence type="ECO:0000256" key="4">
    <source>
        <dbReference type="PIRSR" id="PIRSR037375-1"/>
    </source>
</evidence>
<keyword evidence="2 5" id="KW-0732">Signal</keyword>
<accession>A0A1T0BAX2</accession>
<dbReference type="Gene3D" id="3.40.50.1110">
    <property type="entry name" value="SGNH hydrolase"/>
    <property type="match status" value="2"/>
</dbReference>
<feature type="chain" id="PRO_5013182149" evidence="5">
    <location>
        <begin position="21"/>
        <end position="701"/>
    </location>
</feature>
<dbReference type="PIRSF" id="PIRSF037375">
    <property type="entry name" value="Autotrns_EstA"/>
    <property type="match status" value="1"/>
</dbReference>
<dbReference type="Proteomes" id="UP000190023">
    <property type="component" value="Unassembled WGS sequence"/>
</dbReference>
<feature type="active site" evidence="4">
    <location>
        <position position="387"/>
    </location>
</feature>
<reference evidence="7 8" key="1">
    <citation type="submission" date="2017-02" db="EMBL/GenBank/DDBJ databases">
        <title>Draft genome sequence of Haemophilus felis CCUG 31170 type strain.</title>
        <authorList>
            <person name="Engstrom-Jakobsson H."/>
            <person name="Salva-Serra F."/>
            <person name="Thorell K."/>
            <person name="Gonzales-Siles L."/>
            <person name="Karlsson R."/>
            <person name="Boulund F."/>
            <person name="Engstrand L."/>
            <person name="Kristiansson E."/>
            <person name="Moore E."/>
        </authorList>
    </citation>
    <scope>NUCLEOTIDE SEQUENCE [LARGE SCALE GENOMIC DNA]</scope>
    <source>
        <strain evidence="7 8">CCUG 31170</strain>
    </source>
</reference>
<evidence type="ECO:0000259" key="6">
    <source>
        <dbReference type="PROSITE" id="PS51208"/>
    </source>
</evidence>
<protein>
    <submittedName>
        <fullName evidence="7">Autotransporter domain-containing protein</fullName>
    </submittedName>
</protein>
<dbReference type="Pfam" id="PF00657">
    <property type="entry name" value="Lipase_GDSL"/>
    <property type="match status" value="1"/>
</dbReference>
<gene>
    <name evidence="7" type="ORF">B0188_01140</name>
</gene>
<dbReference type="InterPro" id="IPR001087">
    <property type="entry name" value="GDSL"/>
</dbReference>
<sequence length="701" mass="77661">MKMKTLSFALCCALSTSSFAKGVVVFGDSLSDIGQTNWNKKASYLNAQGQYHALYNEILNKALGGDMLKASTQGGTNYAYSGGVIVGTNSKHTTTSTSQQAQPNVELGKQIETYLQGSPQKEALHILWGGGNDFATILTQAVSKPDAEKQAFVLTEIQKLATTLAKDWAKLRQAGINTVIIPTVPNVVSTPEFFNQLGEVASKKIKQQASETLTSIPLLGSVLTSLLDIFKLDTTYKKAFEKSVKEILSKSTGNSDEFEKHRLETLQNSAENFLKKLNVVAKSGFVSAGYNAEKIADLLIRQYSDVAQQAKFATAILNSRVTEALNQVGGNIIRIDAEGLLKDMIARPKDYGIDNTTDVACSNSTATTTTPCQPQDPTVADGRLFADSFHPGPKAHKAMADYILNVLQTPKDMGLLAQLTEQHTIQAADFARIESNRNRFIRQTPQTVQALAAYQVQPRGRNLYVGTKIQLTDQWQLLVNVGQQQQSQQQGKVKATLNNHLINTTLRYDKENWWVGSALQLNSGKLTLHRIAQLGQALHSQSAETETNSFNLQTFAGYEWQWDNLFLALNADINKTHLEISGFGEKNIGITQMQFSEQKRRSLKSGLGVDLHYQSQNWLPYVSARWIKEWNKNVPTIKATLNGSSFETILEKSDRAWGNLRAGVQFNYNQRFFANLSASRDIGRKTKHKNDSIQFGISFHF</sequence>
<feature type="active site" evidence="4">
    <location>
        <position position="390"/>
    </location>
</feature>
<dbReference type="AlphaFoldDB" id="A0A1T0BAX2"/>
<dbReference type="PANTHER" id="PTHR45648:SF22">
    <property type="entry name" value="GDSL LIPASE_ACYLHYDROLASE FAMILY PROTEIN (AFU_ORTHOLOGUE AFUA_4G14700)"/>
    <property type="match status" value="1"/>
</dbReference>
<dbReference type="EMBL" id="MUYB01000004">
    <property type="protein sequence ID" value="OOS07156.1"/>
    <property type="molecule type" value="Genomic_DNA"/>
</dbReference>
<proteinExistence type="inferred from homology"/>
<dbReference type="InterPro" id="IPR005546">
    <property type="entry name" value="Autotransporte_beta"/>
</dbReference>
<dbReference type="STRING" id="123822.B0188_01140"/>
<comment type="caution">
    <text evidence="7">The sequence shown here is derived from an EMBL/GenBank/DDBJ whole genome shotgun (WGS) entry which is preliminary data.</text>
</comment>
<evidence type="ECO:0000256" key="3">
    <source>
        <dbReference type="ARBA" id="ARBA00022801"/>
    </source>
</evidence>
<feature type="signal peptide" evidence="5">
    <location>
        <begin position="1"/>
        <end position="20"/>
    </location>
</feature>
<dbReference type="SUPFAM" id="SSF103515">
    <property type="entry name" value="Autotransporter"/>
    <property type="match status" value="1"/>
</dbReference>
<dbReference type="CDD" id="cd01847">
    <property type="entry name" value="Triacylglycerol_lipase_like"/>
    <property type="match status" value="1"/>
</dbReference>
<dbReference type="Pfam" id="PF03797">
    <property type="entry name" value="Autotransporter"/>
    <property type="match status" value="1"/>
</dbReference>
<evidence type="ECO:0000256" key="5">
    <source>
        <dbReference type="SAM" id="SignalP"/>
    </source>
</evidence>
<organism evidence="7 8">
    <name type="scientific">[Haemophilus] felis</name>
    <dbReference type="NCBI Taxonomy" id="123822"/>
    <lineage>
        <taxon>Bacteria</taxon>
        <taxon>Pseudomonadati</taxon>
        <taxon>Pseudomonadota</taxon>
        <taxon>Gammaproteobacteria</taxon>
        <taxon>Pasteurellales</taxon>
        <taxon>Pasteurellaceae</taxon>
    </lineage>
</organism>
<dbReference type="SMART" id="SM00869">
    <property type="entry name" value="Autotransporter"/>
    <property type="match status" value="1"/>
</dbReference>
<dbReference type="InterPro" id="IPR036709">
    <property type="entry name" value="Autotransporte_beta_dom_sf"/>
</dbReference>
<dbReference type="PROSITE" id="PS51208">
    <property type="entry name" value="AUTOTRANSPORTER"/>
    <property type="match status" value="1"/>
</dbReference>
<dbReference type="OrthoDB" id="5292073at2"/>
<evidence type="ECO:0000313" key="7">
    <source>
        <dbReference type="EMBL" id="OOS07156.1"/>
    </source>
</evidence>
<dbReference type="Gene3D" id="2.40.128.130">
    <property type="entry name" value="Autotransporter beta-domain"/>
    <property type="match status" value="1"/>
</dbReference>
<feature type="domain" description="Autotransporter" evidence="6">
    <location>
        <begin position="422"/>
        <end position="701"/>
    </location>
</feature>
<evidence type="ECO:0000256" key="2">
    <source>
        <dbReference type="ARBA" id="ARBA00022729"/>
    </source>
</evidence>